<sequence length="529" mass="56149">MPVSQLTAEQAAAWVENGHAVMLGGFIGSVVPEMLVKALGERYRQTASPQGLTLIFAAGQGDGTGRAANHLAKPGLVKRVIGGHWGLVPELQKMALSNEIEGYNLPQGVISHLLRDTAAGKPGTLTTTGLDTFVDPRLEGGKINAVTTEDLISVVNLHGEEYLFYQRLPVDIAILRGTTADENGNITMEDECLVVENLAAAQAARNQGGKVIVQVKHIVPAGTLDPHSIKIPGIFVDAIVKCDDEGDHMQTFATSFNPAFVTGPSHRHAAPRSTTAAGATTLDPKTLIARRAAMELQPGAVLNLGIGVPEYIATVAGQIGLLEHLTLTVEPGAIGGLPASGLDFGASHHPEAIITQDQMFDFYDGGGIDQAFLGLAQCAQTGDINVSRFGDKLPGCGGFINITQHAKSLYFCGTFTANGLTIDVADGELKVLQEGKLHKFVSEVEQITFSAKRAIATGQPVRYITERAVFRLDPTGLVLEEIAPGIDLERDILAQMAFRPQIDPALKTMPIDIFQPEFSFTPAVSSTKG</sequence>
<evidence type="ECO:0000256" key="1">
    <source>
        <dbReference type="ARBA" id="ARBA00007154"/>
    </source>
</evidence>
<dbReference type="GO" id="GO:0046952">
    <property type="term" value="P:ketone body catabolic process"/>
    <property type="evidence" value="ECO:0007669"/>
    <property type="project" value="InterPro"/>
</dbReference>
<dbReference type="InterPro" id="IPR037171">
    <property type="entry name" value="NagB/RpiA_transferase-like"/>
</dbReference>
<dbReference type="InterPro" id="IPR014388">
    <property type="entry name" value="3-oxoacid_CoA-transferase"/>
</dbReference>
<proteinExistence type="inferred from homology"/>
<dbReference type="RefSeq" id="WP_047885058.1">
    <property type="nucleotide sequence ID" value="NZ_LDOU01000007.1"/>
</dbReference>
<dbReference type="PANTHER" id="PTHR43293:SF1">
    <property type="entry name" value="ACETATE COA-TRANSFERASE YDIF"/>
    <property type="match status" value="1"/>
</dbReference>
<dbReference type="SMART" id="SM00882">
    <property type="entry name" value="CoA_trans"/>
    <property type="match status" value="2"/>
</dbReference>
<dbReference type="EC" id="2.8.3.8" evidence="3"/>
<dbReference type="Pfam" id="PF01144">
    <property type="entry name" value="CoA_trans"/>
    <property type="match status" value="1"/>
</dbReference>
<comment type="similarity">
    <text evidence="1 3">Belongs to the 3-oxoacid CoA-transferase family.</text>
</comment>
<protein>
    <recommendedName>
        <fullName evidence="3">Acetate CoA-transferase YdiF</fullName>
        <ecNumber evidence="3">2.8.3.8</ecNumber>
    </recommendedName>
</protein>
<keyword evidence="6" id="KW-1185">Reference proteome</keyword>
<dbReference type="Proteomes" id="UP000035909">
    <property type="component" value="Unassembled WGS sequence"/>
</dbReference>
<evidence type="ECO:0000313" key="6">
    <source>
        <dbReference type="Proteomes" id="UP000035909"/>
    </source>
</evidence>
<evidence type="ECO:0000313" key="5">
    <source>
        <dbReference type="EMBL" id="KLV09970.1"/>
    </source>
</evidence>
<dbReference type="STRING" id="320778.ABT57_09890"/>
<dbReference type="AlphaFoldDB" id="A0A0J1HE99"/>
<gene>
    <name evidence="5" type="ORF">ABT57_09890</name>
</gene>
<keyword evidence="2 3" id="KW-0808">Transferase</keyword>
<dbReference type="EMBL" id="LDOU01000007">
    <property type="protein sequence ID" value="KLV09970.1"/>
    <property type="molecule type" value="Genomic_DNA"/>
</dbReference>
<accession>A0A0J1HE99</accession>
<dbReference type="OrthoDB" id="9805230at2"/>
<name>A0A0J1HE99_9GAMM</name>
<evidence type="ECO:0000256" key="4">
    <source>
        <dbReference type="PIRSR" id="PIRSR000858-1"/>
    </source>
</evidence>
<comment type="function">
    <text evidence="3">CoA transferase having broad substrate specificity for short-chain acyl-CoA thioesters with the activity decreasing when the length of the carboxylic acid chain exceeds four carbons.</text>
</comment>
<evidence type="ECO:0000256" key="3">
    <source>
        <dbReference type="PIRNR" id="PIRNR000858"/>
    </source>
</evidence>
<evidence type="ECO:0000256" key="2">
    <source>
        <dbReference type="ARBA" id="ARBA00022679"/>
    </source>
</evidence>
<dbReference type="PATRIC" id="fig|320778.3.peg.2158"/>
<reference evidence="5 6" key="1">
    <citation type="submission" date="2015-05" db="EMBL/GenBank/DDBJ databases">
        <title>Photobacterium galathea sp. nov.</title>
        <authorList>
            <person name="Machado H."/>
            <person name="Gram L."/>
        </authorList>
    </citation>
    <scope>NUCLEOTIDE SEQUENCE [LARGE SCALE GENOMIC DNA]</scope>
    <source>
        <strain evidence="5 6">DSM 22954</strain>
    </source>
</reference>
<comment type="caution">
    <text evidence="5">The sequence shown here is derived from an EMBL/GenBank/DDBJ whole genome shotgun (WGS) entry which is preliminary data.</text>
</comment>
<dbReference type="PIRSF" id="PIRSF000858">
    <property type="entry name" value="SCOT-t"/>
    <property type="match status" value="1"/>
</dbReference>
<dbReference type="PANTHER" id="PTHR43293">
    <property type="entry name" value="ACETATE COA-TRANSFERASE YDIF"/>
    <property type="match status" value="1"/>
</dbReference>
<dbReference type="InterPro" id="IPR004165">
    <property type="entry name" value="CoA_trans_fam_I"/>
</dbReference>
<dbReference type="GO" id="GO:0008775">
    <property type="term" value="F:acetate CoA-transferase activity"/>
    <property type="evidence" value="ECO:0007669"/>
    <property type="project" value="UniProtKB-EC"/>
</dbReference>
<dbReference type="Gene3D" id="3.40.1080.10">
    <property type="entry name" value="Glutaconate Coenzyme A-transferase"/>
    <property type="match status" value="2"/>
</dbReference>
<organism evidence="5 6">
    <name type="scientific">Photobacterium ganghwense</name>
    <dbReference type="NCBI Taxonomy" id="320778"/>
    <lineage>
        <taxon>Bacteria</taxon>
        <taxon>Pseudomonadati</taxon>
        <taxon>Pseudomonadota</taxon>
        <taxon>Gammaproteobacteria</taxon>
        <taxon>Vibrionales</taxon>
        <taxon>Vibrionaceae</taxon>
        <taxon>Photobacterium</taxon>
    </lineage>
</organism>
<dbReference type="SUPFAM" id="SSF100950">
    <property type="entry name" value="NagB/RpiA/CoA transferase-like"/>
    <property type="match status" value="2"/>
</dbReference>
<feature type="active site" description="5-glutamyl coenzyme A thioester intermediate" evidence="4">
    <location>
        <position position="330"/>
    </location>
</feature>
<comment type="catalytic activity">
    <reaction evidence="3">
        <text>an acyl-CoA + acetate = a carboxylate + acetyl-CoA</text>
        <dbReference type="Rhea" id="RHEA:13381"/>
        <dbReference type="ChEBI" id="CHEBI:29067"/>
        <dbReference type="ChEBI" id="CHEBI:30089"/>
        <dbReference type="ChEBI" id="CHEBI:57288"/>
        <dbReference type="ChEBI" id="CHEBI:58342"/>
        <dbReference type="EC" id="2.8.3.8"/>
    </reaction>
</comment>